<proteinExistence type="predicted"/>
<keyword evidence="2" id="KW-0732">Signal</keyword>
<dbReference type="PROSITE" id="PS51257">
    <property type="entry name" value="PROKAR_LIPOPROTEIN"/>
    <property type="match status" value="1"/>
</dbReference>
<feature type="chain" id="PRO_5045463421" description="Lipoprotein" evidence="2">
    <location>
        <begin position="23"/>
        <end position="95"/>
    </location>
</feature>
<feature type="compositionally biased region" description="Basic and acidic residues" evidence="1">
    <location>
        <begin position="28"/>
        <end position="37"/>
    </location>
</feature>
<protein>
    <recommendedName>
        <fullName evidence="5">Lipoprotein</fullName>
    </recommendedName>
</protein>
<evidence type="ECO:0008006" key="5">
    <source>
        <dbReference type="Google" id="ProtNLM"/>
    </source>
</evidence>
<comment type="caution">
    <text evidence="3">The sequence shown here is derived from an EMBL/GenBank/DDBJ whole genome shotgun (WGS) entry which is preliminary data.</text>
</comment>
<keyword evidence="4" id="KW-1185">Reference proteome</keyword>
<feature type="region of interest" description="Disordered" evidence="1">
    <location>
        <begin position="25"/>
        <end position="53"/>
    </location>
</feature>
<evidence type="ECO:0000313" key="4">
    <source>
        <dbReference type="Proteomes" id="UP000276029"/>
    </source>
</evidence>
<evidence type="ECO:0000256" key="1">
    <source>
        <dbReference type="SAM" id="MobiDB-lite"/>
    </source>
</evidence>
<feature type="region of interest" description="Disordered" evidence="1">
    <location>
        <begin position="72"/>
        <end position="95"/>
    </location>
</feature>
<dbReference type="Proteomes" id="UP000276029">
    <property type="component" value="Unassembled WGS sequence"/>
</dbReference>
<feature type="signal peptide" evidence="2">
    <location>
        <begin position="1"/>
        <end position="22"/>
    </location>
</feature>
<gene>
    <name evidence="3" type="ORF">DFR51_2346</name>
</gene>
<evidence type="ECO:0000256" key="2">
    <source>
        <dbReference type="SAM" id="SignalP"/>
    </source>
</evidence>
<reference evidence="3 4" key="1">
    <citation type="submission" date="2018-10" db="EMBL/GenBank/DDBJ databases">
        <title>Genomic Encyclopedia of Type Strains, Phase IV (KMG-IV): sequencing the most valuable type-strain genomes for metagenomic binning, comparative biology and taxonomic classification.</title>
        <authorList>
            <person name="Goeker M."/>
        </authorList>
    </citation>
    <scope>NUCLEOTIDE SEQUENCE [LARGE SCALE GENOMIC DNA]</scope>
    <source>
        <strain evidence="3 4">DSM 19791</strain>
    </source>
</reference>
<accession>A0ABX9SYX6</accession>
<dbReference type="EMBL" id="RBWX01000008">
    <property type="protein sequence ID" value="RKS89132.1"/>
    <property type="molecule type" value="Genomic_DNA"/>
</dbReference>
<organism evidence="3 4">
    <name type="scientific">Sphingosinicella microcystinivorans</name>
    <dbReference type="NCBI Taxonomy" id="335406"/>
    <lineage>
        <taxon>Bacteria</taxon>
        <taxon>Pseudomonadati</taxon>
        <taxon>Pseudomonadota</taxon>
        <taxon>Alphaproteobacteria</taxon>
        <taxon>Sphingomonadales</taxon>
        <taxon>Sphingosinicellaceae</taxon>
        <taxon>Sphingosinicella</taxon>
    </lineage>
</organism>
<evidence type="ECO:0000313" key="3">
    <source>
        <dbReference type="EMBL" id="RKS89132.1"/>
    </source>
</evidence>
<sequence length="95" mass="9224">MGSMSKRTILGFSMAIALAATACGKSDNAGKEGEKAAVEGAADASMSELGADASTADAMSVDVAAGGVEPMTDPALVDVAPIPDAPASEQAPAQQ</sequence>
<name>A0ABX9SYX6_SPHMI</name>